<evidence type="ECO:0000313" key="8">
    <source>
        <dbReference type="Proteomes" id="UP001497444"/>
    </source>
</evidence>
<accession>A0ABP0VH66</accession>
<feature type="domain" description="Aminoacyl-tRNA synthetase class Ia" evidence="6">
    <location>
        <begin position="50"/>
        <end position="237"/>
    </location>
</feature>
<evidence type="ECO:0000256" key="1">
    <source>
        <dbReference type="ARBA" id="ARBA00022598"/>
    </source>
</evidence>
<evidence type="ECO:0000256" key="5">
    <source>
        <dbReference type="ARBA" id="ARBA00023146"/>
    </source>
</evidence>
<keyword evidence="2" id="KW-0547">Nucleotide-binding</keyword>
<dbReference type="PANTHER" id="PTHR42765:SF1">
    <property type="entry name" value="ISOLEUCINE--TRNA LIGASE, MITOCHONDRIAL"/>
    <property type="match status" value="1"/>
</dbReference>
<gene>
    <name evidence="7" type="ORF">CSSPJE1EN1_LOCUS28591</name>
</gene>
<dbReference type="Gene3D" id="3.40.50.620">
    <property type="entry name" value="HUPs"/>
    <property type="match status" value="1"/>
</dbReference>
<organism evidence="7 8">
    <name type="scientific">Sphagnum jensenii</name>
    <dbReference type="NCBI Taxonomy" id="128206"/>
    <lineage>
        <taxon>Eukaryota</taxon>
        <taxon>Viridiplantae</taxon>
        <taxon>Streptophyta</taxon>
        <taxon>Embryophyta</taxon>
        <taxon>Bryophyta</taxon>
        <taxon>Sphagnophytina</taxon>
        <taxon>Sphagnopsida</taxon>
        <taxon>Sphagnales</taxon>
        <taxon>Sphagnaceae</taxon>
        <taxon>Sphagnum</taxon>
    </lineage>
</organism>
<keyword evidence="1" id="KW-0436">Ligase</keyword>
<dbReference type="SUPFAM" id="SSF52374">
    <property type="entry name" value="Nucleotidylyl transferase"/>
    <property type="match status" value="1"/>
</dbReference>
<dbReference type="InterPro" id="IPR001412">
    <property type="entry name" value="aa-tRNA-synth_I_CS"/>
</dbReference>
<name>A0ABP0VH66_9BRYO</name>
<dbReference type="InterPro" id="IPR002300">
    <property type="entry name" value="aa-tRNA-synth_Ia"/>
</dbReference>
<dbReference type="Pfam" id="PF00133">
    <property type="entry name" value="tRNA-synt_1"/>
    <property type="match status" value="1"/>
</dbReference>
<comment type="caution">
    <text evidence="7">The sequence shown here is derived from an EMBL/GenBank/DDBJ whole genome shotgun (WGS) entry which is preliminary data.</text>
</comment>
<evidence type="ECO:0000256" key="2">
    <source>
        <dbReference type="ARBA" id="ARBA00022741"/>
    </source>
</evidence>
<keyword evidence="4" id="KW-0648">Protein biosynthesis</keyword>
<dbReference type="InterPro" id="IPR050081">
    <property type="entry name" value="Ile-tRNA_ligase"/>
</dbReference>
<protein>
    <recommendedName>
        <fullName evidence="6">Aminoacyl-tRNA synthetase class Ia domain-containing protein</fullName>
    </recommendedName>
</protein>
<dbReference type="PANTHER" id="PTHR42765">
    <property type="entry name" value="SOLEUCYL-TRNA SYNTHETASE"/>
    <property type="match status" value="1"/>
</dbReference>
<keyword evidence="5" id="KW-0030">Aminoacyl-tRNA synthetase</keyword>
<keyword evidence="3" id="KW-0067">ATP-binding</keyword>
<dbReference type="EMBL" id="CAXAQS010000797">
    <property type="protein sequence ID" value="CAK9253213.1"/>
    <property type="molecule type" value="Genomic_DNA"/>
</dbReference>
<evidence type="ECO:0000313" key="7">
    <source>
        <dbReference type="EMBL" id="CAK9253213.1"/>
    </source>
</evidence>
<dbReference type="InterPro" id="IPR014729">
    <property type="entry name" value="Rossmann-like_a/b/a_fold"/>
</dbReference>
<sequence length="304" mass="34445">MCTTGGKRAVNAKEKTKRKDGIEGKYSATVILPQTTFDQRANSLKREPELQQWWNDQQIYEKTVEANTGENFILHDGPPYANGNLHIGHSLNKILKDIINKYQILRGKKVKYIPGWDCHGLPIELKVLQNMKSKERDGLTPLELRKRAANFAKEAMASQSVAFKRYGVWGDFKQPYLTLQPTYEAAQVKVFGDMMMKGNIYRGRKPVHWSPSSRTALAEAELEYPDIRVVIWTTTPWTIPANLAVAVNDELTYCIASHANVLNGAKLLLAKVKLRIRICAKYADFAANMFLCAYANMHERGSLI</sequence>
<proteinExistence type="predicted"/>
<evidence type="ECO:0000259" key="6">
    <source>
        <dbReference type="Pfam" id="PF00133"/>
    </source>
</evidence>
<dbReference type="Proteomes" id="UP001497444">
    <property type="component" value="Unassembled WGS sequence"/>
</dbReference>
<evidence type="ECO:0000256" key="3">
    <source>
        <dbReference type="ARBA" id="ARBA00022840"/>
    </source>
</evidence>
<reference evidence="7" key="1">
    <citation type="submission" date="2024-02" db="EMBL/GenBank/DDBJ databases">
        <authorList>
            <consortium name="ELIXIR-Norway"/>
            <consortium name="Elixir Norway"/>
        </authorList>
    </citation>
    <scope>NUCLEOTIDE SEQUENCE</scope>
</reference>
<keyword evidence="8" id="KW-1185">Reference proteome</keyword>
<evidence type="ECO:0000256" key="4">
    <source>
        <dbReference type="ARBA" id="ARBA00022917"/>
    </source>
</evidence>
<dbReference type="PROSITE" id="PS00178">
    <property type="entry name" value="AA_TRNA_LIGASE_I"/>
    <property type="match status" value="1"/>
</dbReference>